<evidence type="ECO:0000256" key="4">
    <source>
        <dbReference type="HAMAP-Rule" id="MF_01420"/>
    </source>
</evidence>
<dbReference type="EMBL" id="DXHQ01000008">
    <property type="protein sequence ID" value="HIW07918.1"/>
    <property type="molecule type" value="Genomic_DNA"/>
</dbReference>
<gene>
    <name evidence="4 7" type="primary">whiA</name>
    <name evidence="7" type="ORF">H9890_00770</name>
</gene>
<comment type="caution">
    <text evidence="7">The sequence shown here is derived from an EMBL/GenBank/DDBJ whole genome shotgun (WGS) entry which is preliminary data.</text>
</comment>
<evidence type="ECO:0000256" key="1">
    <source>
        <dbReference type="ARBA" id="ARBA00022618"/>
    </source>
</evidence>
<dbReference type="HAMAP" id="MF_01420">
    <property type="entry name" value="HTH_type_WhiA"/>
    <property type="match status" value="1"/>
</dbReference>
<evidence type="ECO:0000313" key="8">
    <source>
        <dbReference type="Proteomes" id="UP000823933"/>
    </source>
</evidence>
<sequence length="307" mass="33542">MSFASEARAEIAACQPDTEAGVRAACYGLACFAKHFDARGLVIQTEQAETAGYARRCFARCGIEGAVRRKDHASGTVYEFKIGEGAEAERMHALFGTTGREPSLQIDPELIRSRSSVSAYVGAAFLCCGTVTDPQKGYHLEFTTPRTNLARDFEALLAEHEFAPRRSRRKGVNVIYLKACASIQALLVFMGAEQAAGQMDTERVVKSVRNRVNRYTNCETANLGKTVRANASAIRALRYLEEQDALGALPEPLRQTAAVRLAYPELSLAALCEKMEPRPSKSGLAHRLKRLEAISAGLRARKEGESP</sequence>
<accession>A0A9D1Q8L5</accession>
<dbReference type="InterPro" id="IPR003802">
    <property type="entry name" value="Sporulation_regulator_WhiA"/>
</dbReference>
<dbReference type="Gene3D" id="3.10.28.10">
    <property type="entry name" value="Homing endonucleases"/>
    <property type="match status" value="1"/>
</dbReference>
<dbReference type="InterPro" id="IPR023054">
    <property type="entry name" value="Sporulation_regulator_WhiA_C"/>
</dbReference>
<keyword evidence="2 4" id="KW-0238">DNA-binding</keyword>
<dbReference type="PANTHER" id="PTHR37307">
    <property type="entry name" value="CELL DIVISION PROTEIN WHIA-RELATED"/>
    <property type="match status" value="1"/>
</dbReference>
<keyword evidence="1 4" id="KW-0132">Cell division</keyword>
<dbReference type="InterPro" id="IPR027434">
    <property type="entry name" value="Homing_endonucl"/>
</dbReference>
<dbReference type="Pfam" id="PF02650">
    <property type="entry name" value="HTH_WhiA"/>
    <property type="match status" value="1"/>
</dbReference>
<proteinExistence type="inferred from homology"/>
<dbReference type="Proteomes" id="UP000823933">
    <property type="component" value="Unassembled WGS sequence"/>
</dbReference>
<feature type="domain" description="Sporulation regulator WhiA C-terminal" evidence="5">
    <location>
        <begin position="212"/>
        <end position="294"/>
    </location>
</feature>
<reference evidence="7" key="1">
    <citation type="journal article" date="2021" name="PeerJ">
        <title>Extensive microbial diversity within the chicken gut microbiome revealed by metagenomics and culture.</title>
        <authorList>
            <person name="Gilroy R."/>
            <person name="Ravi A."/>
            <person name="Getino M."/>
            <person name="Pursley I."/>
            <person name="Horton D.L."/>
            <person name="Alikhan N.F."/>
            <person name="Baker D."/>
            <person name="Gharbi K."/>
            <person name="Hall N."/>
            <person name="Watson M."/>
            <person name="Adriaenssens E.M."/>
            <person name="Foster-Nyarko E."/>
            <person name="Jarju S."/>
            <person name="Secka A."/>
            <person name="Antonio M."/>
            <person name="Oren A."/>
            <person name="Chaudhuri R.R."/>
            <person name="La Ragione R."/>
            <person name="Hildebrand F."/>
            <person name="Pallen M.J."/>
        </authorList>
    </citation>
    <scope>NUCLEOTIDE SEQUENCE</scope>
    <source>
        <strain evidence="7">ChiHcolR34-3080</strain>
    </source>
</reference>
<protein>
    <recommendedName>
        <fullName evidence="4">Probable cell division protein WhiA</fullName>
    </recommendedName>
</protein>
<organism evidence="7 8">
    <name type="scientific">Candidatus Faecalibacterium intestinigallinarum</name>
    <dbReference type="NCBI Taxonomy" id="2838581"/>
    <lineage>
        <taxon>Bacteria</taxon>
        <taxon>Bacillati</taxon>
        <taxon>Bacillota</taxon>
        <taxon>Clostridia</taxon>
        <taxon>Eubacteriales</taxon>
        <taxon>Oscillospiraceae</taxon>
        <taxon>Faecalibacterium</taxon>
    </lineage>
</organism>
<dbReference type="Pfam" id="PF14527">
    <property type="entry name" value="LAGLIDADG_WhiA"/>
    <property type="match status" value="1"/>
</dbReference>
<dbReference type="InterPro" id="IPR039518">
    <property type="entry name" value="WhiA_LAGLIDADG_dom"/>
</dbReference>
<dbReference type="AlphaFoldDB" id="A0A9D1Q8L5"/>
<name>A0A9D1Q8L5_9FIRM</name>
<keyword evidence="3 4" id="KW-0131">Cell cycle</keyword>
<evidence type="ECO:0000313" key="7">
    <source>
        <dbReference type="EMBL" id="HIW07918.1"/>
    </source>
</evidence>
<dbReference type="GO" id="GO:0051301">
    <property type="term" value="P:cell division"/>
    <property type="evidence" value="ECO:0007669"/>
    <property type="project" value="UniProtKB-UniRule"/>
</dbReference>
<evidence type="ECO:0000259" key="6">
    <source>
        <dbReference type="Pfam" id="PF14527"/>
    </source>
</evidence>
<dbReference type="GO" id="GO:0043937">
    <property type="term" value="P:regulation of sporulation"/>
    <property type="evidence" value="ECO:0007669"/>
    <property type="project" value="InterPro"/>
</dbReference>
<comment type="similarity">
    <text evidence="4">Belongs to the WhiA family.</text>
</comment>
<dbReference type="PANTHER" id="PTHR37307:SF1">
    <property type="entry name" value="CELL DIVISION PROTEIN WHIA-RELATED"/>
    <property type="match status" value="1"/>
</dbReference>
<comment type="function">
    <text evidence="4">Involved in cell division and chromosome segregation.</text>
</comment>
<dbReference type="NCBIfam" id="TIGR00647">
    <property type="entry name" value="DNA_bind_WhiA"/>
    <property type="match status" value="1"/>
</dbReference>
<evidence type="ECO:0000259" key="5">
    <source>
        <dbReference type="Pfam" id="PF02650"/>
    </source>
</evidence>
<evidence type="ECO:0000256" key="3">
    <source>
        <dbReference type="ARBA" id="ARBA00023306"/>
    </source>
</evidence>
<reference evidence="7" key="2">
    <citation type="submission" date="2021-04" db="EMBL/GenBank/DDBJ databases">
        <authorList>
            <person name="Gilroy R."/>
        </authorList>
    </citation>
    <scope>NUCLEOTIDE SEQUENCE</scope>
    <source>
        <strain evidence="7">ChiHcolR34-3080</strain>
    </source>
</reference>
<feature type="domain" description="WhiA LAGLIDADG-like" evidence="6">
    <location>
        <begin position="118"/>
        <end position="209"/>
    </location>
</feature>
<evidence type="ECO:0000256" key="2">
    <source>
        <dbReference type="ARBA" id="ARBA00023125"/>
    </source>
</evidence>
<dbReference type="GO" id="GO:0003677">
    <property type="term" value="F:DNA binding"/>
    <property type="evidence" value="ECO:0007669"/>
    <property type="project" value="UniProtKB-UniRule"/>
</dbReference>